<organism evidence="2">
    <name type="scientific">marine sediment metagenome</name>
    <dbReference type="NCBI Taxonomy" id="412755"/>
    <lineage>
        <taxon>unclassified sequences</taxon>
        <taxon>metagenomes</taxon>
        <taxon>ecological metagenomes</taxon>
    </lineage>
</organism>
<evidence type="ECO:0000313" key="2">
    <source>
        <dbReference type="EMBL" id="GAI57671.1"/>
    </source>
</evidence>
<evidence type="ECO:0000259" key="1">
    <source>
        <dbReference type="Pfam" id="PF00850"/>
    </source>
</evidence>
<dbReference type="Gene3D" id="3.40.800.20">
    <property type="entry name" value="Histone deacetylase domain"/>
    <property type="match status" value="1"/>
</dbReference>
<dbReference type="PANTHER" id="PTHR10625">
    <property type="entry name" value="HISTONE DEACETYLASE HDAC1-RELATED"/>
    <property type="match status" value="1"/>
</dbReference>
<feature type="domain" description="Histone deacetylase" evidence="1">
    <location>
        <begin position="19"/>
        <end position="201"/>
    </location>
</feature>
<dbReference type="GO" id="GO:0004407">
    <property type="term" value="F:histone deacetylase activity"/>
    <property type="evidence" value="ECO:0007669"/>
    <property type="project" value="TreeGrafter"/>
</dbReference>
<protein>
    <recommendedName>
        <fullName evidence="1">Histone deacetylase domain-containing protein</fullName>
    </recommendedName>
</protein>
<accession>X1QS87</accession>
<dbReference type="EMBL" id="BARV01035526">
    <property type="protein sequence ID" value="GAI57671.1"/>
    <property type="molecule type" value="Genomic_DNA"/>
</dbReference>
<sequence length="203" mass="22174">MAVGYVYDPIYLKHDTGEHVENAKRLEAIISHLEQTGLKSQLTLIEPRPASVEELALVHQKQYISHIQEVAQKGGGWLDADTVMSPDSYEAALYAAGGVIRAVEAVMGGEVDSAFALVRPPGHHATSRQAKGFCLFNNIAIATQYALAQYELERILIIDFDVHHGNGTQEAFYDNPRVTYISTHQYPFYPGTGSIEETGGGAA</sequence>
<name>X1QS87_9ZZZZ</name>
<gene>
    <name evidence="2" type="ORF">S06H3_55421</name>
</gene>
<dbReference type="PRINTS" id="PR01270">
    <property type="entry name" value="HDASUPER"/>
</dbReference>
<reference evidence="2" key="1">
    <citation type="journal article" date="2014" name="Front. Microbiol.">
        <title>High frequency of phylogenetically diverse reductive dehalogenase-homologous genes in deep subseafloor sedimentary metagenomes.</title>
        <authorList>
            <person name="Kawai M."/>
            <person name="Futagami T."/>
            <person name="Toyoda A."/>
            <person name="Takaki Y."/>
            <person name="Nishi S."/>
            <person name="Hori S."/>
            <person name="Arai W."/>
            <person name="Tsubouchi T."/>
            <person name="Morono Y."/>
            <person name="Uchiyama I."/>
            <person name="Ito T."/>
            <person name="Fujiyama A."/>
            <person name="Inagaki F."/>
            <person name="Takami H."/>
        </authorList>
    </citation>
    <scope>NUCLEOTIDE SEQUENCE</scope>
    <source>
        <strain evidence="2">Expedition CK06-06</strain>
    </source>
</reference>
<proteinExistence type="predicted"/>
<feature type="non-terminal residue" evidence="2">
    <location>
        <position position="203"/>
    </location>
</feature>
<dbReference type="SUPFAM" id="SSF52768">
    <property type="entry name" value="Arginase/deacetylase"/>
    <property type="match status" value="1"/>
</dbReference>
<dbReference type="InterPro" id="IPR023801">
    <property type="entry name" value="His_deacetylse_dom"/>
</dbReference>
<dbReference type="Pfam" id="PF00850">
    <property type="entry name" value="Hist_deacetyl"/>
    <property type="match status" value="1"/>
</dbReference>
<dbReference type="GO" id="GO:0040029">
    <property type="term" value="P:epigenetic regulation of gene expression"/>
    <property type="evidence" value="ECO:0007669"/>
    <property type="project" value="TreeGrafter"/>
</dbReference>
<dbReference type="CDD" id="cd09992">
    <property type="entry name" value="HDAC_classII"/>
    <property type="match status" value="1"/>
</dbReference>
<comment type="caution">
    <text evidence="2">The sequence shown here is derived from an EMBL/GenBank/DDBJ whole genome shotgun (WGS) entry which is preliminary data.</text>
</comment>
<dbReference type="InterPro" id="IPR037138">
    <property type="entry name" value="His_deacetylse_dom_sf"/>
</dbReference>
<dbReference type="AlphaFoldDB" id="X1QS87"/>
<dbReference type="PANTHER" id="PTHR10625:SF10">
    <property type="entry name" value="HISTONE DEACETYLASE HDAC1"/>
    <property type="match status" value="1"/>
</dbReference>
<dbReference type="InterPro" id="IPR023696">
    <property type="entry name" value="Ureohydrolase_dom_sf"/>
</dbReference>
<dbReference type="InterPro" id="IPR000286">
    <property type="entry name" value="HDACs"/>
</dbReference>